<dbReference type="RefSeq" id="WP_345113712.1">
    <property type="nucleotide sequence ID" value="NZ_BAABDH010000039.1"/>
</dbReference>
<protein>
    <recommendedName>
        <fullName evidence="3">Sigma-70 family RNA polymerase sigma factor</fullName>
    </recommendedName>
</protein>
<accession>A0ABP7N6D3</accession>
<organism evidence="1 2">
    <name type="scientific">Hymenobacter algoricola</name>
    <dbReference type="NCBI Taxonomy" id="486267"/>
    <lineage>
        <taxon>Bacteria</taxon>
        <taxon>Pseudomonadati</taxon>
        <taxon>Bacteroidota</taxon>
        <taxon>Cytophagia</taxon>
        <taxon>Cytophagales</taxon>
        <taxon>Hymenobacteraceae</taxon>
        <taxon>Hymenobacter</taxon>
    </lineage>
</organism>
<sequence>MLQPASATQQLAETLTQMRVGNQTFLINFYQDNRDHFARWARRQHQLETAPAHELLRTVLVDFYDQVADGRLTKLPADVRAHLYGMAQERVEAASRVSTGTEELPAAEAGRRQRMLRLFRLLGSDSQLLLMYFYFKALSFDKVAGKMGYANATVARLQKANCLRKLYEIMSRDQGSAADEGGAAALAN</sequence>
<keyword evidence="2" id="KW-1185">Reference proteome</keyword>
<evidence type="ECO:0000313" key="1">
    <source>
        <dbReference type="EMBL" id="GAA3938296.1"/>
    </source>
</evidence>
<comment type="caution">
    <text evidence="1">The sequence shown here is derived from an EMBL/GenBank/DDBJ whole genome shotgun (WGS) entry which is preliminary data.</text>
</comment>
<gene>
    <name evidence="1" type="ORF">GCM10022406_22950</name>
</gene>
<name>A0ABP7N6D3_9BACT</name>
<dbReference type="EMBL" id="BAABDH010000039">
    <property type="protein sequence ID" value="GAA3938296.1"/>
    <property type="molecule type" value="Genomic_DNA"/>
</dbReference>
<proteinExistence type="predicted"/>
<evidence type="ECO:0008006" key="3">
    <source>
        <dbReference type="Google" id="ProtNLM"/>
    </source>
</evidence>
<dbReference type="Proteomes" id="UP001499909">
    <property type="component" value="Unassembled WGS sequence"/>
</dbReference>
<reference evidence="2" key="1">
    <citation type="journal article" date="2019" name="Int. J. Syst. Evol. Microbiol.">
        <title>The Global Catalogue of Microorganisms (GCM) 10K type strain sequencing project: providing services to taxonomists for standard genome sequencing and annotation.</title>
        <authorList>
            <consortium name="The Broad Institute Genomics Platform"/>
            <consortium name="The Broad Institute Genome Sequencing Center for Infectious Disease"/>
            <person name="Wu L."/>
            <person name="Ma J."/>
        </authorList>
    </citation>
    <scope>NUCLEOTIDE SEQUENCE [LARGE SCALE GENOMIC DNA]</scope>
    <source>
        <strain evidence="2">JCM 17214</strain>
    </source>
</reference>
<evidence type="ECO:0000313" key="2">
    <source>
        <dbReference type="Proteomes" id="UP001499909"/>
    </source>
</evidence>